<keyword evidence="2" id="KW-1185">Reference proteome</keyword>
<dbReference type="SMART" id="SM00671">
    <property type="entry name" value="SEL1"/>
    <property type="match status" value="7"/>
</dbReference>
<dbReference type="RefSeq" id="WP_386820474.1">
    <property type="nucleotide sequence ID" value="NZ_JBHUIT010000021.1"/>
</dbReference>
<comment type="caution">
    <text evidence="1">The sequence shown here is derived from an EMBL/GenBank/DDBJ whole genome shotgun (WGS) entry which is preliminary data.</text>
</comment>
<protein>
    <submittedName>
        <fullName evidence="1">Tetratricopeptide repeat protein</fullName>
    </submittedName>
</protein>
<dbReference type="Proteomes" id="UP001597375">
    <property type="component" value="Unassembled WGS sequence"/>
</dbReference>
<dbReference type="InterPro" id="IPR006597">
    <property type="entry name" value="Sel1-like"/>
</dbReference>
<sequence length="487" mass="51874">MKSIAVALIFFFQILAVFSTELPIATPERGSNPDLNQAVTLYRSGWNASATELARPLAEKGEKDAWFLLGLLLEDAAPARLSRAQAMGYAYGRAAAAGHSEAEFRQIITGIASTGEEKARTEGVRQLEEAATAGNPVAHRILGELHLRGFANGKRDAGKAQESWKRAAELGDKPSLLLLAKLAEGLYTAPEEKVADSATVVELYRQAAKGGDATASLRLGELLYSNNPEESRRWIEKAISAGAPEGHATLADLIAATDKLAARLHYEEGANAGDSRCMVKLAALLSEGEVLPPDSIHWLEQAVALGNADAAAFLGATYLKEQPTESYPYLLQAAKDGIPQAQADLASLYVSGRLGYADSHAAVIWLTEAMKSGDADFQYRLGYLHEQGTGTPVNYANAGVLYTMACNKGHAAAAARIARMSAEGLGTRKNPVQAWAYASLAIERGDHSVNDLLAGLDQKIGDAGREQAREALAKLRSASSPFQSTKD</sequence>
<dbReference type="InterPro" id="IPR011990">
    <property type="entry name" value="TPR-like_helical_dom_sf"/>
</dbReference>
<dbReference type="InterPro" id="IPR050767">
    <property type="entry name" value="Sel1_AlgK"/>
</dbReference>
<gene>
    <name evidence="1" type="ORF">ACFSSA_10910</name>
</gene>
<dbReference type="Gene3D" id="1.25.40.10">
    <property type="entry name" value="Tetratricopeptide repeat domain"/>
    <property type="match status" value="3"/>
</dbReference>
<name>A0ABW5D8H4_9BACT</name>
<evidence type="ECO:0000313" key="2">
    <source>
        <dbReference type="Proteomes" id="UP001597375"/>
    </source>
</evidence>
<dbReference type="Pfam" id="PF08238">
    <property type="entry name" value="Sel1"/>
    <property type="match status" value="7"/>
</dbReference>
<reference evidence="2" key="1">
    <citation type="journal article" date="2019" name="Int. J. Syst. Evol. Microbiol.">
        <title>The Global Catalogue of Microorganisms (GCM) 10K type strain sequencing project: providing services to taxonomists for standard genome sequencing and annotation.</title>
        <authorList>
            <consortium name="The Broad Institute Genomics Platform"/>
            <consortium name="The Broad Institute Genome Sequencing Center for Infectious Disease"/>
            <person name="Wu L."/>
            <person name="Ma J."/>
        </authorList>
    </citation>
    <scope>NUCLEOTIDE SEQUENCE [LARGE SCALE GENOMIC DNA]</scope>
    <source>
        <strain evidence="2">CGMCC 4.7106</strain>
    </source>
</reference>
<dbReference type="PANTHER" id="PTHR11102:SF160">
    <property type="entry name" value="ERAD-ASSOCIATED E3 UBIQUITIN-PROTEIN LIGASE COMPONENT HRD3"/>
    <property type="match status" value="1"/>
</dbReference>
<proteinExistence type="predicted"/>
<evidence type="ECO:0000313" key="1">
    <source>
        <dbReference type="EMBL" id="MFD2257187.1"/>
    </source>
</evidence>
<dbReference type="SUPFAM" id="SSF81901">
    <property type="entry name" value="HCP-like"/>
    <property type="match status" value="3"/>
</dbReference>
<organism evidence="1 2">
    <name type="scientific">Luteolibacter algae</name>
    <dbReference type="NCBI Taxonomy" id="454151"/>
    <lineage>
        <taxon>Bacteria</taxon>
        <taxon>Pseudomonadati</taxon>
        <taxon>Verrucomicrobiota</taxon>
        <taxon>Verrucomicrobiia</taxon>
        <taxon>Verrucomicrobiales</taxon>
        <taxon>Verrucomicrobiaceae</taxon>
        <taxon>Luteolibacter</taxon>
    </lineage>
</organism>
<dbReference type="PANTHER" id="PTHR11102">
    <property type="entry name" value="SEL-1-LIKE PROTEIN"/>
    <property type="match status" value="1"/>
</dbReference>
<accession>A0ABW5D8H4</accession>
<dbReference type="EMBL" id="JBHUIT010000021">
    <property type="protein sequence ID" value="MFD2257187.1"/>
    <property type="molecule type" value="Genomic_DNA"/>
</dbReference>